<evidence type="ECO:0000259" key="10">
    <source>
        <dbReference type="PROSITE" id="PS50255"/>
    </source>
</evidence>
<dbReference type="OrthoDB" id="260519at2759"/>
<dbReference type="PROSITE" id="PS50255">
    <property type="entry name" value="CYTOCHROME_B5_2"/>
    <property type="match status" value="2"/>
</dbReference>
<feature type="region of interest" description="Disordered" evidence="9">
    <location>
        <begin position="128"/>
        <end position="149"/>
    </location>
</feature>
<evidence type="ECO:0000256" key="4">
    <source>
        <dbReference type="ARBA" id="ARBA00022723"/>
    </source>
</evidence>
<evidence type="ECO:0000256" key="5">
    <source>
        <dbReference type="ARBA" id="ARBA00023004"/>
    </source>
</evidence>
<proteinExistence type="inferred from homology"/>
<name>A0A8B8FX13_9HEMI</name>
<comment type="similarity">
    <text evidence="7 8">Belongs to the cytochrome b5 family.</text>
</comment>
<keyword evidence="11" id="KW-1185">Reference proteome</keyword>
<feature type="transmembrane region" description="Helical" evidence="8">
    <location>
        <begin position="157"/>
        <end position="175"/>
    </location>
</feature>
<dbReference type="PANTHER" id="PTHR19359">
    <property type="entry name" value="CYTOCHROME B5"/>
    <property type="match status" value="1"/>
</dbReference>
<dbReference type="PRINTS" id="PR00363">
    <property type="entry name" value="CYTOCHROMEB5"/>
</dbReference>
<evidence type="ECO:0000256" key="9">
    <source>
        <dbReference type="SAM" id="MobiDB-lite"/>
    </source>
</evidence>
<organism evidence="11 12">
    <name type="scientific">Sipha flava</name>
    <name type="common">yellow sugarcane aphid</name>
    <dbReference type="NCBI Taxonomy" id="143950"/>
    <lineage>
        <taxon>Eukaryota</taxon>
        <taxon>Metazoa</taxon>
        <taxon>Ecdysozoa</taxon>
        <taxon>Arthropoda</taxon>
        <taxon>Hexapoda</taxon>
        <taxon>Insecta</taxon>
        <taxon>Pterygota</taxon>
        <taxon>Neoptera</taxon>
        <taxon>Paraneoptera</taxon>
        <taxon>Hemiptera</taxon>
        <taxon>Sternorrhyncha</taxon>
        <taxon>Aphidomorpha</taxon>
        <taxon>Aphidoidea</taxon>
        <taxon>Aphididae</taxon>
        <taxon>Sipha</taxon>
    </lineage>
</organism>
<dbReference type="SMART" id="SM01117">
    <property type="entry name" value="Cyt-b5"/>
    <property type="match status" value="2"/>
</dbReference>
<feature type="domain" description="Cytochrome b5 heme-binding" evidence="10">
    <location>
        <begin position="3"/>
        <end position="79"/>
    </location>
</feature>
<dbReference type="SUPFAM" id="SSF55856">
    <property type="entry name" value="Cytochrome b5-like heme/steroid binding domain"/>
    <property type="match status" value="2"/>
</dbReference>
<evidence type="ECO:0000313" key="12">
    <source>
        <dbReference type="RefSeq" id="XP_025415514.1"/>
    </source>
</evidence>
<accession>A0A8B8FX13</accession>
<evidence type="ECO:0000256" key="3">
    <source>
        <dbReference type="ARBA" id="ARBA00022692"/>
    </source>
</evidence>
<evidence type="ECO:0000256" key="2">
    <source>
        <dbReference type="ARBA" id="ARBA00022617"/>
    </source>
</evidence>
<dbReference type="InterPro" id="IPR001199">
    <property type="entry name" value="Cyt_B5-like_heme/steroid-bd"/>
</dbReference>
<evidence type="ECO:0000256" key="1">
    <source>
        <dbReference type="ARBA" id="ARBA00004370"/>
    </source>
</evidence>
<dbReference type="Gene3D" id="3.10.120.10">
    <property type="entry name" value="Cytochrome b5-like heme/steroid binding domain"/>
    <property type="match status" value="2"/>
</dbReference>
<sequence>MSIHCYSPTTVSKHKKDCDAWISIHGNVYDVTNFITVHPGGEEVLIEAAGTDATECFDSIGHSDEAFKLMNDLKIGKLSPKDEHPGGEEVLLEQAGKDATEEFEDVGHSSDARELMQKYKIGELVEEDKKRNKKPVNKPKPASSSESGDDFSIWKSWLLPLTLGVFAIFVYRYFIAS</sequence>
<evidence type="ECO:0000256" key="8">
    <source>
        <dbReference type="RuleBase" id="RU362121"/>
    </source>
</evidence>
<keyword evidence="5 8" id="KW-0408">Iron</keyword>
<keyword evidence="4 8" id="KW-0479">Metal-binding</keyword>
<evidence type="ECO:0000256" key="6">
    <source>
        <dbReference type="ARBA" id="ARBA00023136"/>
    </source>
</evidence>
<dbReference type="InterPro" id="IPR036400">
    <property type="entry name" value="Cyt_B5-like_heme/steroid_sf"/>
</dbReference>
<evidence type="ECO:0000313" key="11">
    <source>
        <dbReference type="Proteomes" id="UP000694846"/>
    </source>
</evidence>
<dbReference type="InterPro" id="IPR050668">
    <property type="entry name" value="Cytochrome_b5"/>
</dbReference>
<dbReference type="Proteomes" id="UP000694846">
    <property type="component" value="Unplaced"/>
</dbReference>
<dbReference type="GO" id="GO:0046872">
    <property type="term" value="F:metal ion binding"/>
    <property type="evidence" value="ECO:0007669"/>
    <property type="project" value="UniProtKB-UniRule"/>
</dbReference>
<dbReference type="InterPro" id="IPR018506">
    <property type="entry name" value="Cyt_B5_heme-BS"/>
</dbReference>
<dbReference type="GO" id="GO:0005789">
    <property type="term" value="C:endoplasmic reticulum membrane"/>
    <property type="evidence" value="ECO:0007669"/>
    <property type="project" value="UniProtKB-SubCell"/>
</dbReference>
<feature type="domain" description="Cytochrome b5 heme-binding" evidence="10">
    <location>
        <begin position="82"/>
        <end position="125"/>
    </location>
</feature>
<dbReference type="PROSITE" id="PS00191">
    <property type="entry name" value="CYTOCHROME_B5_1"/>
    <property type="match status" value="1"/>
</dbReference>
<keyword evidence="8" id="KW-1133">Transmembrane helix</keyword>
<dbReference type="GeneID" id="112687156"/>
<gene>
    <name evidence="12" type="primary">LOC112687156</name>
</gene>
<keyword evidence="6 8" id="KW-0472">Membrane</keyword>
<dbReference type="RefSeq" id="XP_025415514.1">
    <property type="nucleotide sequence ID" value="XM_025559729.1"/>
</dbReference>
<dbReference type="AlphaFoldDB" id="A0A8B8FX13"/>
<evidence type="ECO:0000256" key="7">
    <source>
        <dbReference type="ARBA" id="ARBA00038168"/>
    </source>
</evidence>
<dbReference type="GO" id="GO:0020037">
    <property type="term" value="F:heme binding"/>
    <property type="evidence" value="ECO:0007669"/>
    <property type="project" value="UniProtKB-UniRule"/>
</dbReference>
<dbReference type="FunFam" id="3.10.120.10:FF:000002">
    <property type="entry name" value="Cytochrome b5 type B"/>
    <property type="match status" value="1"/>
</dbReference>
<reference evidence="12" key="1">
    <citation type="submission" date="2025-08" db="UniProtKB">
        <authorList>
            <consortium name="RefSeq"/>
        </authorList>
    </citation>
    <scope>IDENTIFICATION</scope>
    <source>
        <tissue evidence="12">Whole body</tissue>
    </source>
</reference>
<dbReference type="CTD" id="35688"/>
<protein>
    <submittedName>
        <fullName evidence="12">Cytochrome b5 isoform X1</fullName>
    </submittedName>
</protein>
<comment type="subcellular location">
    <subcellularLocation>
        <location evidence="1">Membrane</location>
    </subcellularLocation>
</comment>
<dbReference type="Pfam" id="PF00173">
    <property type="entry name" value="Cyt-b5"/>
    <property type="match status" value="2"/>
</dbReference>
<keyword evidence="2 8" id="KW-0349">Heme</keyword>
<keyword evidence="3 8" id="KW-0812">Transmembrane</keyword>